<feature type="transmembrane region" description="Helical" evidence="1">
    <location>
        <begin position="118"/>
        <end position="135"/>
    </location>
</feature>
<feature type="transmembrane region" description="Helical" evidence="1">
    <location>
        <begin position="82"/>
        <end position="103"/>
    </location>
</feature>
<dbReference type="Proteomes" id="UP001175271">
    <property type="component" value="Unassembled WGS sequence"/>
</dbReference>
<organism evidence="2 3">
    <name type="scientific">Steinernema hermaphroditum</name>
    <dbReference type="NCBI Taxonomy" id="289476"/>
    <lineage>
        <taxon>Eukaryota</taxon>
        <taxon>Metazoa</taxon>
        <taxon>Ecdysozoa</taxon>
        <taxon>Nematoda</taxon>
        <taxon>Chromadorea</taxon>
        <taxon>Rhabditida</taxon>
        <taxon>Tylenchina</taxon>
        <taxon>Panagrolaimomorpha</taxon>
        <taxon>Strongyloidoidea</taxon>
        <taxon>Steinernematidae</taxon>
        <taxon>Steinernema</taxon>
    </lineage>
</organism>
<keyword evidence="3" id="KW-1185">Reference proteome</keyword>
<evidence type="ECO:0000313" key="3">
    <source>
        <dbReference type="Proteomes" id="UP001175271"/>
    </source>
</evidence>
<sequence length="320" mass="36074">MNGSVNERRSLFAGTDDRNRHIEGDLEAAAEDECENQRSEANGELQAVVVEPPRPQQQEPQNPLLRILENDHPMIREDQPSMFTCGLVTSVNLLKSFVLIYWFTTLLSFVLEGNDSKVVLLIIPFFVIFVTMIGICNENWVLLFPFLFVSAVGGAFHVFRLVTVLTRLPLTGLDKTHTAFEHIGVSKDSEPVKNFRIALISGCKVLYFFAVVITILEVQLQFWNNLRLRGLRAQRVAIQQELLNQQVANVIHVIAPQTPEYQPARPVDHPPSYTTVVGNGYRISARRTSQSTTDSLVETAPPSYSHIFVRRELKSDTSAE</sequence>
<feature type="transmembrane region" description="Helical" evidence="1">
    <location>
        <begin position="142"/>
        <end position="162"/>
    </location>
</feature>
<comment type="caution">
    <text evidence="2">The sequence shown here is derived from an EMBL/GenBank/DDBJ whole genome shotgun (WGS) entry which is preliminary data.</text>
</comment>
<gene>
    <name evidence="2" type="ORF">QR680_018353</name>
</gene>
<protein>
    <submittedName>
        <fullName evidence="2">Uncharacterized protein</fullName>
    </submittedName>
</protein>
<accession>A0AA39HHP2</accession>
<keyword evidence="1" id="KW-0812">Transmembrane</keyword>
<dbReference type="EMBL" id="JAUCMV010000004">
    <property type="protein sequence ID" value="KAK0406071.1"/>
    <property type="molecule type" value="Genomic_DNA"/>
</dbReference>
<dbReference type="AlphaFoldDB" id="A0AA39HHP2"/>
<evidence type="ECO:0000313" key="2">
    <source>
        <dbReference type="EMBL" id="KAK0406071.1"/>
    </source>
</evidence>
<keyword evidence="1" id="KW-1133">Transmembrane helix</keyword>
<evidence type="ECO:0000256" key="1">
    <source>
        <dbReference type="SAM" id="Phobius"/>
    </source>
</evidence>
<feature type="transmembrane region" description="Helical" evidence="1">
    <location>
        <begin position="197"/>
        <end position="218"/>
    </location>
</feature>
<proteinExistence type="predicted"/>
<name>A0AA39HHP2_9BILA</name>
<keyword evidence="1" id="KW-0472">Membrane</keyword>
<reference evidence="2" key="1">
    <citation type="submission" date="2023-06" db="EMBL/GenBank/DDBJ databases">
        <title>Genomic analysis of the entomopathogenic nematode Steinernema hermaphroditum.</title>
        <authorList>
            <person name="Schwarz E.M."/>
            <person name="Heppert J.K."/>
            <person name="Baniya A."/>
            <person name="Schwartz H.T."/>
            <person name="Tan C.-H."/>
            <person name="Antoshechkin I."/>
            <person name="Sternberg P.W."/>
            <person name="Goodrich-Blair H."/>
            <person name="Dillman A.R."/>
        </authorList>
    </citation>
    <scope>NUCLEOTIDE SEQUENCE</scope>
    <source>
        <strain evidence="2">PS9179</strain>
        <tissue evidence="2">Whole animal</tissue>
    </source>
</reference>